<feature type="region of interest" description="Disordered" evidence="1">
    <location>
        <begin position="29"/>
        <end position="54"/>
    </location>
</feature>
<evidence type="ECO:0008006" key="5">
    <source>
        <dbReference type="Google" id="ProtNLM"/>
    </source>
</evidence>
<evidence type="ECO:0000313" key="4">
    <source>
        <dbReference type="Proteomes" id="UP001180481"/>
    </source>
</evidence>
<keyword evidence="2" id="KW-0732">Signal</keyword>
<keyword evidence="4" id="KW-1185">Reference proteome</keyword>
<name>A0ABY9RB54_9FLAO</name>
<feature type="chain" id="PRO_5045937725" description="Outer membrane protein beta-barrel domain-containing protein" evidence="2">
    <location>
        <begin position="23"/>
        <end position="278"/>
    </location>
</feature>
<accession>A0ABY9RB54</accession>
<evidence type="ECO:0000256" key="1">
    <source>
        <dbReference type="SAM" id="MobiDB-lite"/>
    </source>
</evidence>
<dbReference type="EMBL" id="CP133721">
    <property type="protein sequence ID" value="WMW78019.1"/>
    <property type="molecule type" value="Genomic_DNA"/>
</dbReference>
<evidence type="ECO:0000256" key="2">
    <source>
        <dbReference type="SAM" id="SignalP"/>
    </source>
</evidence>
<dbReference type="Proteomes" id="UP001180481">
    <property type="component" value="Chromosome"/>
</dbReference>
<gene>
    <name evidence="3" type="ORF">RF683_00820</name>
</gene>
<evidence type="ECO:0000313" key="3">
    <source>
        <dbReference type="EMBL" id="WMW78019.1"/>
    </source>
</evidence>
<organism evidence="3 4">
    <name type="scientific">Flavobacterium nakdongensis</name>
    <dbReference type="NCBI Taxonomy" id="3073563"/>
    <lineage>
        <taxon>Bacteria</taxon>
        <taxon>Pseudomonadati</taxon>
        <taxon>Bacteroidota</taxon>
        <taxon>Flavobacteriia</taxon>
        <taxon>Flavobacteriales</taxon>
        <taxon>Flavobacteriaceae</taxon>
        <taxon>Flavobacterium</taxon>
    </lineage>
</organism>
<feature type="signal peptide" evidence="2">
    <location>
        <begin position="1"/>
        <end position="22"/>
    </location>
</feature>
<dbReference type="RefSeq" id="WP_309532345.1">
    <property type="nucleotide sequence ID" value="NZ_CP133721.1"/>
</dbReference>
<protein>
    <recommendedName>
        <fullName evidence="5">Outer membrane protein beta-barrel domain-containing protein</fullName>
    </recommendedName>
</protein>
<feature type="compositionally biased region" description="Low complexity" evidence="1">
    <location>
        <begin position="32"/>
        <end position="54"/>
    </location>
</feature>
<sequence length="278" mass="31859">MKHKILAIVVLLSLQTALFAQKIDKSKNELKSNNTSTSTTSTTTNSSNTSRSASNSNNHFGIGGFFLELFFYTGLYTTIGDYRTETHLYNNLSSYPYADGASGDYVKINDVSESKNNMRFDFENHFLYSTSSSFGNHFKAKWHPFQFFYIQGDYRVLVEKNQFTNSLSNLQLYHFSIAYDRLRFKKFNLGWTIGSSYIASDVNKAGFSYGLHTAFFAFKNMSFTSAMQWSKINGKPVNSFEFKGKYHKKNYFFSMGYENLKIASPNYNYLTLGGGLYF</sequence>
<proteinExistence type="predicted"/>
<reference evidence="3" key="1">
    <citation type="submission" date="2023-09" db="EMBL/GenBank/DDBJ databases">
        <title>Flavobacterium sp. 20NA77.7 isolated from freshwater.</title>
        <authorList>
            <person name="Le V."/>
            <person name="Ko S.-R."/>
            <person name="Ahn C.-Y."/>
            <person name="Oh H.-M."/>
        </authorList>
    </citation>
    <scope>NUCLEOTIDE SEQUENCE</scope>
    <source>
        <strain evidence="3">20NA77.7</strain>
    </source>
</reference>